<keyword evidence="4" id="KW-0853">WD repeat</keyword>
<feature type="compositionally biased region" description="Polar residues" evidence="6">
    <location>
        <begin position="32"/>
        <end position="50"/>
    </location>
</feature>
<feature type="compositionally biased region" description="Polar residues" evidence="6">
    <location>
        <begin position="1425"/>
        <end position="1441"/>
    </location>
</feature>
<dbReference type="GO" id="GO:0000932">
    <property type="term" value="C:P-body"/>
    <property type="evidence" value="ECO:0007669"/>
    <property type="project" value="UniProtKB-SubCell"/>
</dbReference>
<dbReference type="InterPro" id="IPR055393">
    <property type="entry name" value="Beta-prop_EDC4L"/>
</dbReference>
<feature type="region of interest" description="Disordered" evidence="6">
    <location>
        <begin position="219"/>
        <end position="241"/>
    </location>
</feature>
<dbReference type="InterPro" id="IPR045152">
    <property type="entry name" value="EDC4-like"/>
</dbReference>
<comment type="subcellular location">
    <subcellularLocation>
        <location evidence="1">Cytoplasm</location>
        <location evidence="1">P-body</location>
    </subcellularLocation>
</comment>
<feature type="region of interest" description="Disordered" evidence="6">
    <location>
        <begin position="326"/>
        <end position="404"/>
    </location>
</feature>
<feature type="region of interest" description="Disordered" evidence="6">
    <location>
        <begin position="1092"/>
        <end position="1170"/>
    </location>
</feature>
<feature type="compositionally biased region" description="Pro residues" evidence="6">
    <location>
        <begin position="123"/>
        <end position="133"/>
    </location>
</feature>
<sequence length="1589" mass="172404">MSSTGDQTPSNLEGLFASLRSNNTKAYPAGISNRQDASPAPSSTNWQPSSFDFVIPSSQSQPVPSFEHAGSNLSYGFNGARAPTTSPQATLSKGVTSVPPSDQSSADRTANLLNLLKFNQPSPSAPATPPPQQPMATSLPGYAALQAAQSPSTHSVHGRGISASDLIASFMGKPLTPVARETTNTSPAPAKVGHAKIESTVPASQNPQDFLLQLLNRPKPEQSGASTQTSQPGKPNLQTQTAPEATVDGLSRHLADTILADIPATLEEHKSIGSPARNESPIRIFGINEATQPTPFEPKDMPKVEPQQTPKKPIFTYVNPFDQLAASSPRNAKSTKIKQQADTSGEGHKRKSKEPSPGPTQPSSRRKITSSGDEILQSVESPGPAPLKDGRSHVEALMGIGAPSTNPETVAEALNEVGGQVNKQVEYALAKAENEEAAKNAKIKHEGREDAHEPSLDALEQKLQDAAIDIKHELDQPVNKGVLEEALTTPVAQGVKEIIDEAAAGNARDAWESADGEDSPTKDDQDHVVPVYNFPMRPFVSIDIKQARPPHLLLREDSIMDIARFKKEFDQIDRTLATATTEFIVYAVPKHGGLRIIRQDDGLYQQIFPNKTDRIFNVSISTAPPGTASHGVQTVIATSIGGTVYWATVAKPEEEIFDKDHMEQHGLVFPPVPSHDDNTSGGQLKTRAKRSNRHPEFFAIGRGKIIQIVFPEQCRQSNFVSNGSVVETEKYFKDRSLKITTGKAGKDFTFSEDDSTIVSLDKAGRLRFWDIRDLVEEANATASKLAPVEVKTPLLTFVTTSPTEKSWPTSLLFADKPRPYVKGTAVRYIIVGMKQNHTLQLWDLGLGKAVQEVNFPHEKESDAICSVAYHPGSGIIVVGHPTRNSIYFVHLSAPKYNLPAMAQAKYVQRLANKDPSLPRPEATAIMSGMREFSFASKGQLRSLELLSVPAEVSKTTDEDEHPILFDLYVMHSKGVTCLNIKKDDLGWSKDSKVLYPIDAEAKGDIVVKDLREPQGVPFSEVSSANGDPGHSAPANAPHTTKILTKETGENFAAAAAKANNIQRNENATTGNVDMMSTKLEASALNGSTDIKSSAADKAEKKKKKRAGASAVDASSILPPAPSSYADAAQRARSPKPQPSLTSNTDTRAPAPKISADTPRPVPSIMDSESTRSITNGESISLGIQGDFLDKELKKIEKGVSAEFSKVMNRELDSLYRRFDEDKRVQDAAGAAKQDAILRLVSSTLGDNVEKALSRIIGASIQQVVLPAISDVTTSAIDRKVSEVLTQQLHHAIPPQLKLALPEAMSKAVQKPEVLRVISDQIASKVSALVESEFSTALHNTISPAFKNLAISAAQSMAAETERRVRDQIQKAGSKQQEDRDKIENLTKLVRSLSETVHTMAAAQSGFQNEILKLQTQVVHERQAESSRTGSRQYQEASLPSTVSPPPAKSPQQEELEAISAVMTEGRYEDGTIQWLQSGHQVELFDQFFVRCSPAYLQHLSPLVALSVGAAVTATLETNIMERLTWLENVFATIDPKDPEIRDVVPSILDVLSQRLEGQYMRIAEIDPRDPVLRKIPPLTRRARELRALS</sequence>
<dbReference type="Pfam" id="PF24106">
    <property type="entry name" value="Beta-prop_EDC4L"/>
    <property type="match status" value="1"/>
</dbReference>
<dbReference type="InterPro" id="IPR036322">
    <property type="entry name" value="WD40_repeat_dom_sf"/>
</dbReference>
<accession>A0A1W5CUE4</accession>
<keyword evidence="3" id="KW-0963">Cytoplasm</keyword>
<dbReference type="GO" id="GO:0031087">
    <property type="term" value="P:deadenylation-independent decapping of nuclear-transcribed mRNA"/>
    <property type="evidence" value="ECO:0007669"/>
    <property type="project" value="InterPro"/>
</dbReference>
<name>A0A1W5CUE4_9LECA</name>
<dbReference type="FunFam" id="2.130.10.10:FF:000817">
    <property type="entry name" value="WGS project CABT00000000 data, contig 2.15"/>
    <property type="match status" value="1"/>
</dbReference>
<evidence type="ECO:0000256" key="3">
    <source>
        <dbReference type="ARBA" id="ARBA00022490"/>
    </source>
</evidence>
<dbReference type="EMBL" id="FWEW01000274">
    <property type="protein sequence ID" value="SLM34345.1"/>
    <property type="molecule type" value="Genomic_DNA"/>
</dbReference>
<reference evidence="9" key="1">
    <citation type="submission" date="2017-03" db="EMBL/GenBank/DDBJ databases">
        <authorList>
            <person name="Sharma R."/>
            <person name="Thines M."/>
        </authorList>
    </citation>
    <scope>NUCLEOTIDE SEQUENCE [LARGE SCALE GENOMIC DNA]</scope>
</reference>
<evidence type="ECO:0000313" key="9">
    <source>
        <dbReference type="Proteomes" id="UP000192927"/>
    </source>
</evidence>
<comment type="similarity">
    <text evidence="2">Belongs to the WD repeat EDC4 family.</text>
</comment>
<evidence type="ECO:0000259" key="7">
    <source>
        <dbReference type="Pfam" id="PF24106"/>
    </source>
</evidence>
<feature type="region of interest" description="Disordered" evidence="6">
    <location>
        <begin position="1016"/>
        <end position="1037"/>
    </location>
</feature>
<feature type="compositionally biased region" description="Low complexity" evidence="6">
    <location>
        <begin position="56"/>
        <end position="65"/>
    </location>
</feature>
<evidence type="ECO:0000256" key="4">
    <source>
        <dbReference type="ARBA" id="ARBA00022574"/>
    </source>
</evidence>
<dbReference type="Proteomes" id="UP000192927">
    <property type="component" value="Unassembled WGS sequence"/>
</dbReference>
<feature type="region of interest" description="Disordered" evidence="6">
    <location>
        <begin position="25"/>
        <end position="106"/>
    </location>
</feature>
<feature type="compositionally biased region" description="Polar residues" evidence="6">
    <location>
        <begin position="326"/>
        <end position="343"/>
    </location>
</feature>
<dbReference type="PANTHER" id="PTHR15598:SF5">
    <property type="entry name" value="ENHANCER OF MRNA-DECAPPING PROTEIN 4"/>
    <property type="match status" value="1"/>
</dbReference>
<dbReference type="PANTHER" id="PTHR15598">
    <property type="entry name" value="ENHANCER OF MRNA-DECAPPING PROTEIN 4"/>
    <property type="match status" value="1"/>
</dbReference>
<feature type="region of interest" description="Disordered" evidence="6">
    <location>
        <begin position="506"/>
        <end position="527"/>
    </location>
</feature>
<feature type="region of interest" description="Disordered" evidence="6">
    <location>
        <begin position="290"/>
        <end position="314"/>
    </location>
</feature>
<dbReference type="Gene3D" id="1.10.220.100">
    <property type="entry name" value="conserved c-terminal region of ge- 1"/>
    <property type="match status" value="1"/>
</dbReference>
<dbReference type="SUPFAM" id="SSF50978">
    <property type="entry name" value="WD40 repeat-like"/>
    <property type="match status" value="1"/>
</dbReference>
<evidence type="ECO:0000256" key="5">
    <source>
        <dbReference type="ARBA" id="ARBA00022737"/>
    </source>
</evidence>
<feature type="compositionally biased region" description="Polar residues" evidence="6">
    <location>
        <begin position="223"/>
        <end position="241"/>
    </location>
</feature>
<proteinExistence type="inferred from homology"/>
<dbReference type="InterPro" id="IPR015943">
    <property type="entry name" value="WD40/YVTN_repeat-like_dom_sf"/>
</dbReference>
<organism evidence="8 9">
    <name type="scientific">Lasallia pustulata</name>
    <dbReference type="NCBI Taxonomy" id="136370"/>
    <lineage>
        <taxon>Eukaryota</taxon>
        <taxon>Fungi</taxon>
        <taxon>Dikarya</taxon>
        <taxon>Ascomycota</taxon>
        <taxon>Pezizomycotina</taxon>
        <taxon>Lecanoromycetes</taxon>
        <taxon>OSLEUM clade</taxon>
        <taxon>Umbilicariomycetidae</taxon>
        <taxon>Umbilicariales</taxon>
        <taxon>Umbilicariaceae</taxon>
        <taxon>Lasallia</taxon>
    </lineage>
</organism>
<evidence type="ECO:0000256" key="2">
    <source>
        <dbReference type="ARBA" id="ARBA00009639"/>
    </source>
</evidence>
<dbReference type="InterPro" id="IPR044938">
    <property type="entry name" value="EDC4_C_sf"/>
</dbReference>
<feature type="domain" description="EDC4-like protein pdc1 beta-propeller" evidence="7">
    <location>
        <begin position="685"/>
        <end position="890"/>
    </location>
</feature>
<evidence type="ECO:0000256" key="1">
    <source>
        <dbReference type="ARBA" id="ARBA00004201"/>
    </source>
</evidence>
<dbReference type="Gene3D" id="2.130.10.10">
    <property type="entry name" value="YVTN repeat-like/Quinoprotein amine dehydrogenase"/>
    <property type="match status" value="1"/>
</dbReference>
<keyword evidence="9" id="KW-1185">Reference proteome</keyword>
<protein>
    <submittedName>
        <fullName evidence="8">WD40/YVTN repeat-like-containing domain</fullName>
    </submittedName>
</protein>
<evidence type="ECO:0000256" key="6">
    <source>
        <dbReference type="SAM" id="MobiDB-lite"/>
    </source>
</evidence>
<evidence type="ECO:0000313" key="8">
    <source>
        <dbReference type="EMBL" id="SLM34345.1"/>
    </source>
</evidence>
<keyword evidence="5" id="KW-0677">Repeat</keyword>
<feature type="compositionally biased region" description="Polar residues" evidence="6">
    <location>
        <begin position="83"/>
        <end position="106"/>
    </location>
</feature>
<feature type="region of interest" description="Disordered" evidence="6">
    <location>
        <begin position="1421"/>
        <end position="1452"/>
    </location>
</feature>
<feature type="region of interest" description="Disordered" evidence="6">
    <location>
        <begin position="118"/>
        <end position="138"/>
    </location>
</feature>